<dbReference type="Gene3D" id="3.40.50.1820">
    <property type="entry name" value="alpha/beta hydrolase"/>
    <property type="match status" value="1"/>
</dbReference>
<feature type="domain" description="AB hydrolase-1" evidence="2">
    <location>
        <begin position="63"/>
        <end position="300"/>
    </location>
</feature>
<dbReference type="PANTHER" id="PTHR47751:SF1">
    <property type="entry name" value="SUPERFAMILY HYDROLASE, PUTATIVE (AFU_ORTHOLOGUE AFUA_2G16580)-RELATED"/>
    <property type="match status" value="1"/>
</dbReference>
<dbReference type="EMBL" id="MU839005">
    <property type="protein sequence ID" value="KAK1768586.1"/>
    <property type="molecule type" value="Genomic_DNA"/>
</dbReference>
<evidence type="ECO:0000313" key="3">
    <source>
        <dbReference type="EMBL" id="KAK1768586.1"/>
    </source>
</evidence>
<evidence type="ECO:0000259" key="2">
    <source>
        <dbReference type="Pfam" id="PF12697"/>
    </source>
</evidence>
<dbReference type="AlphaFoldDB" id="A0AAJ0C2A7"/>
<organism evidence="3 4">
    <name type="scientific">Phialemonium atrogriseum</name>
    <dbReference type="NCBI Taxonomy" id="1093897"/>
    <lineage>
        <taxon>Eukaryota</taxon>
        <taxon>Fungi</taxon>
        <taxon>Dikarya</taxon>
        <taxon>Ascomycota</taxon>
        <taxon>Pezizomycotina</taxon>
        <taxon>Sordariomycetes</taxon>
        <taxon>Sordariomycetidae</taxon>
        <taxon>Cephalothecales</taxon>
        <taxon>Cephalothecaceae</taxon>
        <taxon>Phialemonium</taxon>
    </lineage>
</organism>
<dbReference type="InterPro" id="IPR000073">
    <property type="entry name" value="AB_hydrolase_1"/>
</dbReference>
<dbReference type="SUPFAM" id="SSF53474">
    <property type="entry name" value="alpha/beta-Hydrolases"/>
    <property type="match status" value="1"/>
</dbReference>
<dbReference type="GeneID" id="85315519"/>
<gene>
    <name evidence="3" type="ORF">QBC33DRAFT_607210</name>
</gene>
<dbReference type="Gene3D" id="1.10.10.800">
    <property type="match status" value="1"/>
</dbReference>
<accession>A0AAJ0C2A7</accession>
<dbReference type="Pfam" id="PF12697">
    <property type="entry name" value="Abhydrolase_6"/>
    <property type="match status" value="1"/>
</dbReference>
<sequence length="319" mass="33871">MITQPDLTTMAPPPEKTTFLSRGIKIAGLIYKPAPNAPDRSGAAVIICHPWTSIKEQSPANYARVLASAGFACLTYDAAYQGESGGSPRDLEDPAQRVEDIKSAVTHLATGAAAAAGVDAAGMIGVLGICASGGYAAHAAQADLRVRAVATAAAVCVGTMARRGLDKDTAGPETLRAQLEAAARDRESDVTGDKVDVVHLLPEKYEDAAGLPESFRDLASYYRTPRACHPRATNTCLPRSWDMMANFDAFAHNDMISPRPLLMITGSKAATKWYSEDGVAKAKEPKELFVVDGLTHADLYDNVDVSGAKLVEFFGKYLV</sequence>
<keyword evidence="4" id="KW-1185">Reference proteome</keyword>
<dbReference type="RefSeq" id="XP_060284799.1">
    <property type="nucleotide sequence ID" value="XM_060432332.1"/>
</dbReference>
<dbReference type="PANTHER" id="PTHR47751">
    <property type="entry name" value="SUPERFAMILY HYDROLASE, PUTATIVE (AFU_ORTHOLOGUE AFUA_2G16580)-RELATED"/>
    <property type="match status" value="1"/>
</dbReference>
<evidence type="ECO:0000313" key="4">
    <source>
        <dbReference type="Proteomes" id="UP001244011"/>
    </source>
</evidence>
<dbReference type="Proteomes" id="UP001244011">
    <property type="component" value="Unassembled WGS sequence"/>
</dbReference>
<name>A0AAJ0C2A7_9PEZI</name>
<comment type="caution">
    <text evidence="3">The sequence shown here is derived from an EMBL/GenBank/DDBJ whole genome shotgun (WGS) entry which is preliminary data.</text>
</comment>
<proteinExistence type="inferred from homology"/>
<dbReference type="InterPro" id="IPR051411">
    <property type="entry name" value="Polyketide_trans_af380"/>
</dbReference>
<comment type="similarity">
    <text evidence="1">Belongs to the polyketide transferase af380 family.</text>
</comment>
<protein>
    <submittedName>
        <fullName evidence="3">Alpha/beta-hydrolase</fullName>
    </submittedName>
</protein>
<reference evidence="3" key="1">
    <citation type="submission" date="2023-06" db="EMBL/GenBank/DDBJ databases">
        <title>Genome-scale phylogeny and comparative genomics of the fungal order Sordariales.</title>
        <authorList>
            <consortium name="Lawrence Berkeley National Laboratory"/>
            <person name="Hensen N."/>
            <person name="Bonometti L."/>
            <person name="Westerberg I."/>
            <person name="Brannstrom I.O."/>
            <person name="Guillou S."/>
            <person name="Cros-Aarteil S."/>
            <person name="Calhoun S."/>
            <person name="Haridas S."/>
            <person name="Kuo A."/>
            <person name="Mondo S."/>
            <person name="Pangilinan J."/>
            <person name="Riley R."/>
            <person name="Labutti K."/>
            <person name="Andreopoulos B."/>
            <person name="Lipzen A."/>
            <person name="Chen C."/>
            <person name="Yanf M."/>
            <person name="Daum C."/>
            <person name="Ng V."/>
            <person name="Clum A."/>
            <person name="Steindorff A."/>
            <person name="Ohm R."/>
            <person name="Martin F."/>
            <person name="Silar P."/>
            <person name="Natvig D."/>
            <person name="Lalanne C."/>
            <person name="Gautier V."/>
            <person name="Ament-Velasquez S.L."/>
            <person name="Kruys A."/>
            <person name="Hutchinson M.I."/>
            <person name="Powell A.J."/>
            <person name="Barry K."/>
            <person name="Miller A.N."/>
            <person name="Grigoriev I.V."/>
            <person name="Debuchy R."/>
            <person name="Gladieux P."/>
            <person name="Thoren M.H."/>
            <person name="Johannesson H."/>
        </authorList>
    </citation>
    <scope>NUCLEOTIDE SEQUENCE</scope>
    <source>
        <strain evidence="3">8032-3</strain>
    </source>
</reference>
<evidence type="ECO:0000256" key="1">
    <source>
        <dbReference type="ARBA" id="ARBA00029464"/>
    </source>
</evidence>
<dbReference type="InterPro" id="IPR029058">
    <property type="entry name" value="AB_hydrolase_fold"/>
</dbReference>